<protein>
    <submittedName>
        <fullName evidence="1">Uncharacterized protein</fullName>
    </submittedName>
</protein>
<comment type="caution">
    <text evidence="1">The sequence shown here is derived from an EMBL/GenBank/DDBJ whole genome shotgun (WGS) entry which is preliminary data.</text>
</comment>
<name>A0A9D4R746_DREPO</name>
<organism evidence="1 2">
    <name type="scientific">Dreissena polymorpha</name>
    <name type="common">Zebra mussel</name>
    <name type="synonym">Mytilus polymorpha</name>
    <dbReference type="NCBI Taxonomy" id="45954"/>
    <lineage>
        <taxon>Eukaryota</taxon>
        <taxon>Metazoa</taxon>
        <taxon>Spiralia</taxon>
        <taxon>Lophotrochozoa</taxon>
        <taxon>Mollusca</taxon>
        <taxon>Bivalvia</taxon>
        <taxon>Autobranchia</taxon>
        <taxon>Heteroconchia</taxon>
        <taxon>Euheterodonta</taxon>
        <taxon>Imparidentia</taxon>
        <taxon>Neoheterodontei</taxon>
        <taxon>Myida</taxon>
        <taxon>Dreissenoidea</taxon>
        <taxon>Dreissenidae</taxon>
        <taxon>Dreissena</taxon>
    </lineage>
</organism>
<evidence type="ECO:0000313" key="1">
    <source>
        <dbReference type="EMBL" id="KAH3856708.1"/>
    </source>
</evidence>
<dbReference type="AlphaFoldDB" id="A0A9D4R746"/>
<evidence type="ECO:0000313" key="2">
    <source>
        <dbReference type="Proteomes" id="UP000828390"/>
    </source>
</evidence>
<sequence>MKHVPHDLYPKYLAERQSEPLKLASCYVRQITIKIPGKVDIQHHVDYLFTSFDHGSELPNFLDRRCLKINKNGVIQYDFGSTSRTDMNKDLVMIDEDNPMTTVRRAKLNKHRNKVTIQK</sequence>
<keyword evidence="2" id="KW-1185">Reference proteome</keyword>
<reference evidence="1" key="1">
    <citation type="journal article" date="2019" name="bioRxiv">
        <title>The Genome of the Zebra Mussel, Dreissena polymorpha: A Resource for Invasive Species Research.</title>
        <authorList>
            <person name="McCartney M.A."/>
            <person name="Auch B."/>
            <person name="Kono T."/>
            <person name="Mallez S."/>
            <person name="Zhang Y."/>
            <person name="Obille A."/>
            <person name="Becker A."/>
            <person name="Abrahante J.E."/>
            <person name="Garbe J."/>
            <person name="Badalamenti J.P."/>
            <person name="Herman A."/>
            <person name="Mangelson H."/>
            <person name="Liachko I."/>
            <person name="Sullivan S."/>
            <person name="Sone E.D."/>
            <person name="Koren S."/>
            <person name="Silverstein K.A.T."/>
            <person name="Beckman K.B."/>
            <person name="Gohl D.M."/>
        </authorList>
    </citation>
    <scope>NUCLEOTIDE SEQUENCE</scope>
    <source>
        <strain evidence="1">Duluth1</strain>
        <tissue evidence="1">Whole animal</tissue>
    </source>
</reference>
<dbReference type="Proteomes" id="UP000828390">
    <property type="component" value="Unassembled WGS sequence"/>
</dbReference>
<gene>
    <name evidence="1" type="ORF">DPMN_099301</name>
</gene>
<accession>A0A9D4R746</accession>
<proteinExistence type="predicted"/>
<reference evidence="1" key="2">
    <citation type="submission" date="2020-11" db="EMBL/GenBank/DDBJ databases">
        <authorList>
            <person name="McCartney M.A."/>
            <person name="Auch B."/>
            <person name="Kono T."/>
            <person name="Mallez S."/>
            <person name="Becker A."/>
            <person name="Gohl D.M."/>
            <person name="Silverstein K.A.T."/>
            <person name="Koren S."/>
            <person name="Bechman K.B."/>
            <person name="Herman A."/>
            <person name="Abrahante J.E."/>
            <person name="Garbe J."/>
        </authorList>
    </citation>
    <scope>NUCLEOTIDE SEQUENCE</scope>
    <source>
        <strain evidence="1">Duluth1</strain>
        <tissue evidence="1">Whole animal</tissue>
    </source>
</reference>
<dbReference type="EMBL" id="JAIWYP010000003">
    <property type="protein sequence ID" value="KAH3856708.1"/>
    <property type="molecule type" value="Genomic_DNA"/>
</dbReference>